<keyword evidence="6" id="KW-0645">Protease</keyword>
<evidence type="ECO:0000256" key="3">
    <source>
        <dbReference type="ARBA" id="ARBA00023237"/>
    </source>
</evidence>
<feature type="domain" description="TonB-dependent transporter Oar-like beta-barrel" evidence="5">
    <location>
        <begin position="544"/>
        <end position="913"/>
    </location>
</feature>
<gene>
    <name evidence="6" type="ORF">SAMN05421819_1997</name>
</gene>
<dbReference type="AlphaFoldDB" id="A0A1H5XW25"/>
<dbReference type="Proteomes" id="UP000236728">
    <property type="component" value="Unassembled WGS sequence"/>
</dbReference>
<dbReference type="InterPro" id="IPR057601">
    <property type="entry name" value="Oar-like_b-barrel"/>
</dbReference>
<feature type="domain" description="TonB-dependent transporter Oar-like beta-barrel" evidence="5">
    <location>
        <begin position="311"/>
        <end position="539"/>
    </location>
</feature>
<dbReference type="Gene3D" id="2.40.170.20">
    <property type="entry name" value="TonB-dependent receptor, beta-barrel domain"/>
    <property type="match status" value="1"/>
</dbReference>
<name>A0A1H5XW25_9BACT</name>
<comment type="subcellular location">
    <subcellularLocation>
        <location evidence="1">Cell outer membrane</location>
    </subcellularLocation>
</comment>
<dbReference type="Gene3D" id="2.60.40.1120">
    <property type="entry name" value="Carboxypeptidase-like, regulatory domain"/>
    <property type="match status" value="1"/>
</dbReference>
<dbReference type="GO" id="GO:0004180">
    <property type="term" value="F:carboxypeptidase activity"/>
    <property type="evidence" value="ECO:0007669"/>
    <property type="project" value="UniProtKB-KW"/>
</dbReference>
<evidence type="ECO:0000313" key="6">
    <source>
        <dbReference type="EMBL" id="SEG15853.1"/>
    </source>
</evidence>
<protein>
    <submittedName>
        <fullName evidence="6">Carboxypeptidase regulatory-like domain-containing protein</fullName>
    </submittedName>
</protein>
<feature type="chain" id="PRO_5009289893" evidence="4">
    <location>
        <begin position="22"/>
        <end position="921"/>
    </location>
</feature>
<evidence type="ECO:0000256" key="2">
    <source>
        <dbReference type="ARBA" id="ARBA00023136"/>
    </source>
</evidence>
<dbReference type="EMBL" id="FNVA01000003">
    <property type="protein sequence ID" value="SEG15853.1"/>
    <property type="molecule type" value="Genomic_DNA"/>
</dbReference>
<dbReference type="OrthoDB" id="98505at2"/>
<dbReference type="RefSeq" id="WP_103932912.1">
    <property type="nucleotide sequence ID" value="NZ_FNVA01000003.1"/>
</dbReference>
<feature type="signal peptide" evidence="4">
    <location>
        <begin position="1"/>
        <end position="21"/>
    </location>
</feature>
<keyword evidence="7" id="KW-1185">Reference proteome</keyword>
<dbReference type="SUPFAM" id="SSF56935">
    <property type="entry name" value="Porins"/>
    <property type="match status" value="1"/>
</dbReference>
<keyword evidence="3" id="KW-0998">Cell outer membrane</keyword>
<dbReference type="Pfam" id="PF13620">
    <property type="entry name" value="CarboxypepD_reg"/>
    <property type="match status" value="1"/>
</dbReference>
<keyword evidence="4" id="KW-0732">Signal</keyword>
<accession>A0A1H5XW25</accession>
<sequence length="921" mass="99144">MRLSCAAAMIAAMTLPCVLHSAAAQTACATGAPLAGLVRDTTLAIIPGASVQVDGGKAVTSGSDGRYRFPCVAPGKHTLHVTADSFAVLDMAVTTPRPAELNLTLQPGDVKTTVDVSTDAEEIEQPSATSTGASKTITSKQLSTLADDPDDLLRELQQLSAASGGSPSAATVAVDGFDNGEGGTHLPPKSSIAYIKVNPDLFSAEYRNPPFGGGRIEIYTKPGQSTFHGALFMTNSSSFMNARDPFSTAPASLGKQRYGFELTGPIRKKGSDFFTSLEHRDISNAAVVNAVGVNAAGVQTPILQTVAAPQHMFIGNLKTDWQLGEKNTLIASFDHWSNDRPNFNVGGTNLPENGYDNSQYDENLHLALVTTISPKIMHEGRIGMEWDGYTYAPNSTAPQVSVAGAFTGGGSALGAAHEHEIWSSIIDDIIIQTKNHLIKVGIQPEFVHLNTYSPTNFNGVYTFGGGTTSTGQTLTGIQQYVNALNGAANGSPTSFNNTTGSPYVEVFQFRNALFVQDDWNIRPNVHFSSGVRYYVQEKPSITAAVQPRFGFSYTPDKKATWNLHAHAGMFAGRWGAHGWESMVFYNGTDRSVNTVYTPTCAGAFDPTTCQPLSTGSVIRSVRTLQPGFRETYWSMENLGFSKTLPQKFTLSGDYYITQMWHYARTQNINSPTNDLPTGPRPYGANLNILQMQSSGRGYGNVVFVGLTNQSLKKVQFFAGAVRVDIIDNTDDNQYFTPQTTGVTAGEYARRDNQGLWQIFGNATVHLPEKIQFSANYNGTGLQAYNVTTGFDNNGDGDFNDRPQYAVAGTPLCSVNPKASPCGYNTPWGELVASGGVGSLSRDKGEMPWTFFLDTNLQRTFNLTKNTKADHPQTLMVNLRSSNVLNHLNASAVGSVLGSPNFGQAYAANPGRRVEVGLRYSF</sequence>
<keyword evidence="6" id="KW-0378">Hydrolase</keyword>
<dbReference type="Pfam" id="PF25183">
    <property type="entry name" value="OMP_b-brl_4"/>
    <property type="match status" value="2"/>
</dbReference>
<evidence type="ECO:0000313" key="7">
    <source>
        <dbReference type="Proteomes" id="UP000236728"/>
    </source>
</evidence>
<keyword evidence="2" id="KW-0472">Membrane</keyword>
<reference evidence="6 7" key="1">
    <citation type="submission" date="2016-10" db="EMBL/GenBank/DDBJ databases">
        <authorList>
            <person name="de Groot N.N."/>
        </authorList>
    </citation>
    <scope>NUCLEOTIDE SEQUENCE [LARGE SCALE GENOMIC DNA]</scope>
    <source>
        <strain evidence="6 7">DSM 22489</strain>
    </source>
</reference>
<evidence type="ECO:0000259" key="5">
    <source>
        <dbReference type="Pfam" id="PF25183"/>
    </source>
</evidence>
<organism evidence="6 7">
    <name type="scientific">Bryocella elongata</name>
    <dbReference type="NCBI Taxonomy" id="863522"/>
    <lineage>
        <taxon>Bacteria</taxon>
        <taxon>Pseudomonadati</taxon>
        <taxon>Acidobacteriota</taxon>
        <taxon>Terriglobia</taxon>
        <taxon>Terriglobales</taxon>
        <taxon>Acidobacteriaceae</taxon>
        <taxon>Bryocella</taxon>
    </lineage>
</organism>
<proteinExistence type="predicted"/>
<dbReference type="InterPro" id="IPR036942">
    <property type="entry name" value="Beta-barrel_TonB_sf"/>
</dbReference>
<evidence type="ECO:0000256" key="1">
    <source>
        <dbReference type="ARBA" id="ARBA00004442"/>
    </source>
</evidence>
<keyword evidence="6" id="KW-0121">Carboxypeptidase</keyword>
<evidence type="ECO:0000256" key="4">
    <source>
        <dbReference type="SAM" id="SignalP"/>
    </source>
</evidence>
<dbReference type="InterPro" id="IPR008969">
    <property type="entry name" value="CarboxyPept-like_regulatory"/>
</dbReference>
<dbReference type="GO" id="GO:0009279">
    <property type="term" value="C:cell outer membrane"/>
    <property type="evidence" value="ECO:0007669"/>
    <property type="project" value="UniProtKB-SubCell"/>
</dbReference>
<dbReference type="SUPFAM" id="SSF49464">
    <property type="entry name" value="Carboxypeptidase regulatory domain-like"/>
    <property type="match status" value="1"/>
</dbReference>